<keyword evidence="5 7" id="KW-1133">Transmembrane helix</keyword>
<dbReference type="Proteomes" id="UP000602124">
    <property type="component" value="Unassembled WGS sequence"/>
</dbReference>
<dbReference type="GO" id="GO:0055085">
    <property type="term" value="P:transmembrane transport"/>
    <property type="evidence" value="ECO:0007669"/>
    <property type="project" value="InterPro"/>
</dbReference>
<gene>
    <name evidence="9" type="ORF">JEQ47_14005</name>
</gene>
<dbReference type="GO" id="GO:0005886">
    <property type="term" value="C:plasma membrane"/>
    <property type="evidence" value="ECO:0007669"/>
    <property type="project" value="UniProtKB-SubCell"/>
</dbReference>
<evidence type="ECO:0000256" key="7">
    <source>
        <dbReference type="RuleBase" id="RU363032"/>
    </source>
</evidence>
<dbReference type="InterPro" id="IPR051393">
    <property type="entry name" value="ABC_transporter_permease"/>
</dbReference>
<keyword evidence="10" id="KW-1185">Reference proteome</keyword>
<dbReference type="Gene3D" id="1.10.3720.10">
    <property type="entry name" value="MetI-like"/>
    <property type="match status" value="1"/>
</dbReference>
<keyword evidence="3" id="KW-1003">Cell membrane</keyword>
<keyword evidence="2 7" id="KW-0813">Transport</keyword>
<evidence type="ECO:0000256" key="1">
    <source>
        <dbReference type="ARBA" id="ARBA00004651"/>
    </source>
</evidence>
<accession>A0A934MML4</accession>
<protein>
    <submittedName>
        <fullName evidence="9">Sugar ABC transporter permease</fullName>
    </submittedName>
</protein>
<feature type="transmembrane region" description="Helical" evidence="7">
    <location>
        <begin position="25"/>
        <end position="51"/>
    </location>
</feature>
<evidence type="ECO:0000256" key="6">
    <source>
        <dbReference type="ARBA" id="ARBA00023136"/>
    </source>
</evidence>
<feature type="domain" description="ABC transmembrane type-1" evidence="8">
    <location>
        <begin position="82"/>
        <end position="296"/>
    </location>
</feature>
<feature type="transmembrane region" description="Helical" evidence="7">
    <location>
        <begin position="173"/>
        <end position="192"/>
    </location>
</feature>
<evidence type="ECO:0000256" key="2">
    <source>
        <dbReference type="ARBA" id="ARBA00022448"/>
    </source>
</evidence>
<reference evidence="9" key="1">
    <citation type="submission" date="2020-12" db="EMBL/GenBank/DDBJ databases">
        <title>Devosia sp. MSA67 isolated from Mo River.</title>
        <authorList>
            <person name="Ma F."/>
            <person name="Zi Z."/>
        </authorList>
    </citation>
    <scope>NUCLEOTIDE SEQUENCE</scope>
    <source>
        <strain evidence="9">MSA67</strain>
    </source>
</reference>
<dbReference type="AlphaFoldDB" id="A0A934MML4"/>
<sequence>MATITSTSSRWDAFARQWRRGRSGYMFLIPWLIGFFALTLGPALASLYLAFTKYDILTPPVFTGLDNFRYMFLQDYRFRQALQVTFTYVLWSVPLKLGLALLIAIALDKGTRGVDLYRAIFYLPSLIGGSVAIAVLWRQLFDRDGLTDQLLQLLGWPPGTSILNNPDHALKTLIVLSVWQFGAPMVIFLAGLRQIPQDLHEAARMDGAKTMQRFFRITLPMLAPVIFFNLIMQTIDAFKAFTQAFVVSAGTGGPIDSTLFYTLYLYQEGFAFFRMGYASALAWFLLIIIAAFTALTFLSAKYWVHYDDTR</sequence>
<dbReference type="PANTHER" id="PTHR30193:SF1">
    <property type="entry name" value="ABC TRANSPORTER PERMEASE PROTEIN YESP-RELATED"/>
    <property type="match status" value="1"/>
</dbReference>
<evidence type="ECO:0000256" key="5">
    <source>
        <dbReference type="ARBA" id="ARBA00022989"/>
    </source>
</evidence>
<dbReference type="RefSeq" id="WP_198877060.1">
    <property type="nucleotide sequence ID" value="NZ_JAEKMH010000003.1"/>
</dbReference>
<dbReference type="EMBL" id="JAEKMH010000003">
    <property type="protein sequence ID" value="MBJ3785836.1"/>
    <property type="molecule type" value="Genomic_DNA"/>
</dbReference>
<proteinExistence type="inferred from homology"/>
<evidence type="ECO:0000259" key="8">
    <source>
        <dbReference type="PROSITE" id="PS50928"/>
    </source>
</evidence>
<evidence type="ECO:0000256" key="4">
    <source>
        <dbReference type="ARBA" id="ARBA00022692"/>
    </source>
</evidence>
<comment type="subcellular location">
    <subcellularLocation>
        <location evidence="1 7">Cell membrane</location>
        <topology evidence="1 7">Multi-pass membrane protein</topology>
    </subcellularLocation>
</comment>
<comment type="caution">
    <text evidence="9">The sequence shown here is derived from an EMBL/GenBank/DDBJ whole genome shotgun (WGS) entry which is preliminary data.</text>
</comment>
<name>A0A934MML4_9HYPH</name>
<keyword evidence="4 7" id="KW-0812">Transmembrane</keyword>
<evidence type="ECO:0000313" key="9">
    <source>
        <dbReference type="EMBL" id="MBJ3785836.1"/>
    </source>
</evidence>
<feature type="transmembrane region" description="Helical" evidence="7">
    <location>
        <begin position="244"/>
        <end position="266"/>
    </location>
</feature>
<keyword evidence="6 7" id="KW-0472">Membrane</keyword>
<feature type="transmembrane region" description="Helical" evidence="7">
    <location>
        <begin position="88"/>
        <end position="107"/>
    </location>
</feature>
<dbReference type="SUPFAM" id="SSF161098">
    <property type="entry name" value="MetI-like"/>
    <property type="match status" value="1"/>
</dbReference>
<evidence type="ECO:0000256" key="3">
    <source>
        <dbReference type="ARBA" id="ARBA00022475"/>
    </source>
</evidence>
<evidence type="ECO:0000313" key="10">
    <source>
        <dbReference type="Proteomes" id="UP000602124"/>
    </source>
</evidence>
<dbReference type="CDD" id="cd06261">
    <property type="entry name" value="TM_PBP2"/>
    <property type="match status" value="1"/>
</dbReference>
<dbReference type="InterPro" id="IPR035906">
    <property type="entry name" value="MetI-like_sf"/>
</dbReference>
<dbReference type="Pfam" id="PF00528">
    <property type="entry name" value="BPD_transp_1"/>
    <property type="match status" value="1"/>
</dbReference>
<dbReference type="PROSITE" id="PS50928">
    <property type="entry name" value="ABC_TM1"/>
    <property type="match status" value="1"/>
</dbReference>
<feature type="transmembrane region" description="Helical" evidence="7">
    <location>
        <begin position="278"/>
        <end position="304"/>
    </location>
</feature>
<dbReference type="InterPro" id="IPR000515">
    <property type="entry name" value="MetI-like"/>
</dbReference>
<feature type="transmembrane region" description="Helical" evidence="7">
    <location>
        <begin position="119"/>
        <end position="137"/>
    </location>
</feature>
<feature type="transmembrane region" description="Helical" evidence="7">
    <location>
        <begin position="213"/>
        <end position="232"/>
    </location>
</feature>
<dbReference type="PANTHER" id="PTHR30193">
    <property type="entry name" value="ABC TRANSPORTER PERMEASE PROTEIN"/>
    <property type="match status" value="1"/>
</dbReference>
<comment type="similarity">
    <text evidence="7">Belongs to the binding-protein-dependent transport system permease family.</text>
</comment>
<organism evidence="9 10">
    <name type="scientific">Devosia sediminis</name>
    <dbReference type="NCBI Taxonomy" id="2798801"/>
    <lineage>
        <taxon>Bacteria</taxon>
        <taxon>Pseudomonadati</taxon>
        <taxon>Pseudomonadota</taxon>
        <taxon>Alphaproteobacteria</taxon>
        <taxon>Hyphomicrobiales</taxon>
        <taxon>Devosiaceae</taxon>
        <taxon>Devosia</taxon>
    </lineage>
</organism>